<feature type="transmembrane region" description="Helical" evidence="1">
    <location>
        <begin position="99"/>
        <end position="116"/>
    </location>
</feature>
<proteinExistence type="predicted"/>
<keyword evidence="1" id="KW-0812">Transmembrane</keyword>
<evidence type="ECO:0000259" key="2">
    <source>
        <dbReference type="Pfam" id="PF02517"/>
    </source>
</evidence>
<dbReference type="NCBIfam" id="NF033192">
    <property type="entry name" value="JDVT-CAAX"/>
    <property type="match status" value="1"/>
</dbReference>
<dbReference type="EMBL" id="JAMKFE010000017">
    <property type="protein sequence ID" value="MCM5682205.1"/>
    <property type="molecule type" value="Genomic_DNA"/>
</dbReference>
<keyword evidence="1" id="KW-1133">Transmembrane helix</keyword>
<keyword evidence="3" id="KW-0645">Protease</keyword>
<name>A0ABT0YTX4_9BURK</name>
<evidence type="ECO:0000313" key="4">
    <source>
        <dbReference type="Proteomes" id="UP001165541"/>
    </source>
</evidence>
<keyword evidence="4" id="KW-1185">Reference proteome</keyword>
<accession>A0ABT0YTX4</accession>
<protein>
    <submittedName>
        <fullName evidence="3">JDVT-CTERM system glutamic-type intramembrane protease</fullName>
        <ecNumber evidence="3">3.4.-.-</ecNumber>
    </submittedName>
</protein>
<feature type="transmembrane region" description="Helical" evidence="1">
    <location>
        <begin position="21"/>
        <end position="41"/>
    </location>
</feature>
<dbReference type="InterPro" id="IPR003675">
    <property type="entry name" value="Rce1/LyrA-like_dom"/>
</dbReference>
<evidence type="ECO:0000313" key="3">
    <source>
        <dbReference type="EMBL" id="MCM5682205.1"/>
    </source>
</evidence>
<dbReference type="Pfam" id="PF02517">
    <property type="entry name" value="Rce1-like"/>
    <property type="match status" value="1"/>
</dbReference>
<dbReference type="GO" id="GO:0006508">
    <property type="term" value="P:proteolysis"/>
    <property type="evidence" value="ECO:0007669"/>
    <property type="project" value="UniProtKB-KW"/>
</dbReference>
<evidence type="ECO:0000256" key="1">
    <source>
        <dbReference type="SAM" id="Phobius"/>
    </source>
</evidence>
<comment type="caution">
    <text evidence="3">The sequence shown here is derived from an EMBL/GenBank/DDBJ whole genome shotgun (WGS) entry which is preliminary data.</text>
</comment>
<keyword evidence="1" id="KW-0472">Membrane</keyword>
<dbReference type="GO" id="GO:0008233">
    <property type="term" value="F:peptidase activity"/>
    <property type="evidence" value="ECO:0007669"/>
    <property type="project" value="UniProtKB-KW"/>
</dbReference>
<dbReference type="RefSeq" id="WP_251780681.1">
    <property type="nucleotide sequence ID" value="NZ_JAMKFE010000017.1"/>
</dbReference>
<dbReference type="EC" id="3.4.-.-" evidence="3"/>
<reference evidence="3" key="1">
    <citation type="submission" date="2022-05" db="EMBL/GenBank/DDBJ databases">
        <title>Schlegelella sp. nov., isolated from mangrove soil.</title>
        <authorList>
            <person name="Liu Y."/>
            <person name="Ge X."/>
            <person name="Liu W."/>
        </authorList>
    </citation>
    <scope>NUCLEOTIDE SEQUENCE</scope>
    <source>
        <strain evidence="3">S2-27</strain>
    </source>
</reference>
<organism evidence="3 4">
    <name type="scientific">Caldimonas mangrovi</name>
    <dbReference type="NCBI Taxonomy" id="2944811"/>
    <lineage>
        <taxon>Bacteria</taxon>
        <taxon>Pseudomonadati</taxon>
        <taxon>Pseudomonadota</taxon>
        <taxon>Betaproteobacteria</taxon>
        <taxon>Burkholderiales</taxon>
        <taxon>Sphaerotilaceae</taxon>
        <taxon>Caldimonas</taxon>
    </lineage>
</organism>
<dbReference type="Proteomes" id="UP001165541">
    <property type="component" value="Unassembled WGS sequence"/>
</dbReference>
<keyword evidence="3" id="KW-0378">Hydrolase</keyword>
<feature type="domain" description="CAAX prenyl protease 2/Lysostaphin resistance protein A-like" evidence="2">
    <location>
        <begin position="46"/>
        <end position="133"/>
    </location>
</feature>
<gene>
    <name evidence="3" type="primary">mrtJ</name>
    <name evidence="3" type="ORF">M8A51_21975</name>
</gene>
<sequence length="140" mass="14728">MSIVFARATTQRSMPAPTARALSGGALLLMLAAGGAVLSPADATRAAVWLLLAPLAEETVFRAGLHEELLRRRVTPRVANALTAAAFGAAHAWAWQHAAGWWVAVPALLVGIVYQRDRRLGRCIALHAVMNAVALAAAFA</sequence>